<dbReference type="Pfam" id="PF00149">
    <property type="entry name" value="Metallophos"/>
    <property type="match status" value="1"/>
</dbReference>
<dbReference type="SUPFAM" id="SSF56300">
    <property type="entry name" value="Metallo-dependent phosphatases"/>
    <property type="match status" value="1"/>
</dbReference>
<comment type="caution">
    <text evidence="3">The sequence shown here is derived from an EMBL/GenBank/DDBJ whole genome shotgun (WGS) entry which is preliminary data.</text>
</comment>
<reference evidence="3 4" key="1">
    <citation type="submission" date="2017-09" db="EMBL/GenBank/DDBJ databases">
        <title>Depth-based differentiation of microbial function through sediment-hosted aquifers and enrichment of novel symbionts in the deep terrestrial subsurface.</title>
        <authorList>
            <person name="Probst A.J."/>
            <person name="Ladd B."/>
            <person name="Jarett J.K."/>
            <person name="Geller-Mcgrath D.E."/>
            <person name="Sieber C.M."/>
            <person name="Emerson J.B."/>
            <person name="Anantharaman K."/>
            <person name="Thomas B.C."/>
            <person name="Malmstrom R."/>
            <person name="Stieglmeier M."/>
            <person name="Klingl A."/>
            <person name="Woyke T."/>
            <person name="Ryan C.M."/>
            <person name="Banfield J.F."/>
        </authorList>
    </citation>
    <scope>NUCLEOTIDE SEQUENCE [LARGE SCALE GENOMIC DNA]</scope>
    <source>
        <strain evidence="3">CG_4_9_14_3_um_filter_33_16</strain>
    </source>
</reference>
<feature type="domain" description="Calcineurin-like phosphoesterase" evidence="2">
    <location>
        <begin position="48"/>
        <end position="221"/>
    </location>
</feature>
<evidence type="ECO:0000259" key="2">
    <source>
        <dbReference type="Pfam" id="PF00149"/>
    </source>
</evidence>
<gene>
    <name evidence="3" type="ORF">CO097_06215</name>
</gene>
<dbReference type="Gene3D" id="3.60.21.10">
    <property type="match status" value="1"/>
</dbReference>
<evidence type="ECO:0000313" key="3">
    <source>
        <dbReference type="EMBL" id="PJB56047.1"/>
    </source>
</evidence>
<name>A0A2M8CAF2_9BACT</name>
<keyword evidence="1" id="KW-0732">Signal</keyword>
<dbReference type="EMBL" id="PFTV01000157">
    <property type="protein sequence ID" value="PJB56047.1"/>
    <property type="molecule type" value="Genomic_DNA"/>
</dbReference>
<evidence type="ECO:0000313" key="4">
    <source>
        <dbReference type="Proteomes" id="UP000228560"/>
    </source>
</evidence>
<dbReference type="AlphaFoldDB" id="A0A2M8CAF2"/>
<evidence type="ECO:0000256" key="1">
    <source>
        <dbReference type="ARBA" id="ARBA00022729"/>
    </source>
</evidence>
<proteinExistence type="predicted"/>
<dbReference type="InterPro" id="IPR004843">
    <property type="entry name" value="Calcineurin-like_PHP"/>
</dbReference>
<dbReference type="Proteomes" id="UP000228560">
    <property type="component" value="Unassembled WGS sequence"/>
</dbReference>
<accession>A0A2M8CAF2</accession>
<dbReference type="GO" id="GO:0003993">
    <property type="term" value="F:acid phosphatase activity"/>
    <property type="evidence" value="ECO:0007669"/>
    <property type="project" value="InterPro"/>
</dbReference>
<protein>
    <recommendedName>
        <fullName evidence="2">Calcineurin-like phosphoesterase domain-containing protein</fullName>
    </recommendedName>
</protein>
<organism evidence="3 4">
    <name type="scientific">Candidatus Infernicultor aquiphilus</name>
    <dbReference type="NCBI Taxonomy" id="1805029"/>
    <lineage>
        <taxon>Bacteria</taxon>
        <taxon>Pseudomonadati</taxon>
        <taxon>Atribacterota</taxon>
        <taxon>Candidatus Phoenicimicrobiia</taxon>
        <taxon>Candidatus Pheonicimicrobiales</taxon>
        <taxon>Candidatus Phoenicimicrobiaceae</taxon>
        <taxon>Candidatus Infernicultor</taxon>
    </lineage>
</organism>
<sequence>MSIGRIFKMCKLNHKKLITLILLTIILISLPLSCFSIGDQQTVSQSIVIYGDSRTDHQTHQKMVDEIIKTKPNIVFHTGDLVEDGLIPDQWATFNEIISDLIKIADFYPALGNHENNSPLYFANFILPNNKRWYSVEKDNLHFIVLDSNSDCSIGSEQYLWLEDDLQNIKENIKFVIAIFHHPPFSTGHHTEDEKGLRQTIIPLFEQYGVDIVFNGHDHDYERSLYHNIYYVVTGGGGAPLYGQARKSPYSQLFIKAYHFCKLFLSNNQLIIEVYDINSNLIDRLVID</sequence>
<dbReference type="InterPro" id="IPR029052">
    <property type="entry name" value="Metallo-depent_PP-like"/>
</dbReference>
<dbReference type="PANTHER" id="PTHR22953:SF153">
    <property type="entry name" value="PURPLE ACID PHOSPHATASE"/>
    <property type="match status" value="1"/>
</dbReference>
<dbReference type="PANTHER" id="PTHR22953">
    <property type="entry name" value="ACID PHOSPHATASE RELATED"/>
    <property type="match status" value="1"/>
</dbReference>
<dbReference type="InterPro" id="IPR039331">
    <property type="entry name" value="PAPs-like"/>
</dbReference>